<accession>A0A423K1C8</accession>
<reference evidence="1 2" key="1">
    <citation type="submission" date="2016-10" db="EMBL/GenBank/DDBJ databases">
        <title>Comparative genome analysis of multiple Pseudomonas spp. focuses on biocontrol and plant growth promoting traits.</title>
        <authorList>
            <person name="Tao X.-Y."/>
            <person name="Taylor C.G."/>
        </authorList>
    </citation>
    <scope>NUCLEOTIDE SEQUENCE [LARGE SCALE GENOMIC DNA]</scope>
    <source>
        <strain evidence="1 2">39A2</strain>
    </source>
</reference>
<evidence type="ECO:0000313" key="1">
    <source>
        <dbReference type="EMBL" id="RON44750.1"/>
    </source>
</evidence>
<dbReference type="AlphaFoldDB" id="A0A423K1C8"/>
<dbReference type="EMBL" id="MOBP01000028">
    <property type="protein sequence ID" value="RON44750.1"/>
    <property type="molecule type" value="Genomic_DNA"/>
</dbReference>
<protein>
    <recommendedName>
        <fullName evidence="3">N-acetyltransferase</fullName>
    </recommendedName>
</protein>
<dbReference type="Proteomes" id="UP000283627">
    <property type="component" value="Unassembled WGS sequence"/>
</dbReference>
<evidence type="ECO:0008006" key="3">
    <source>
        <dbReference type="Google" id="ProtNLM"/>
    </source>
</evidence>
<dbReference type="OrthoDB" id="6914428at2"/>
<sequence length="181" mass="20833">MPRERTHLRYQLYKSRARKLAATSAAQLQHELELAGATDIDLSRVRFEPINAQALDACERWEDPHFLWSEVIGWKAKEPLSLDIAIWFEEELCGLCFANPNNSRQRIRIVRLEGRPREEHPLKNRIASLAVSAIEHYALIIGSRFIEVQEPLEGAISIYKRLDFNKDAEGRLVKTVESLVS</sequence>
<organism evidence="1 2">
    <name type="scientific">Pseudomonas frederiksbergensis</name>
    <dbReference type="NCBI Taxonomy" id="104087"/>
    <lineage>
        <taxon>Bacteria</taxon>
        <taxon>Pseudomonadati</taxon>
        <taxon>Pseudomonadota</taxon>
        <taxon>Gammaproteobacteria</taxon>
        <taxon>Pseudomonadales</taxon>
        <taxon>Pseudomonadaceae</taxon>
        <taxon>Pseudomonas</taxon>
    </lineage>
</organism>
<proteinExistence type="predicted"/>
<name>A0A423K1C8_9PSED</name>
<comment type="caution">
    <text evidence="1">The sequence shown here is derived from an EMBL/GenBank/DDBJ whole genome shotgun (WGS) entry which is preliminary data.</text>
</comment>
<dbReference type="RefSeq" id="WP_123410630.1">
    <property type="nucleotide sequence ID" value="NZ_MOBP01000028.1"/>
</dbReference>
<gene>
    <name evidence="1" type="ORF">BK665_30435</name>
</gene>
<evidence type="ECO:0000313" key="2">
    <source>
        <dbReference type="Proteomes" id="UP000283627"/>
    </source>
</evidence>